<reference evidence="2 3" key="1">
    <citation type="journal article" date="2016" name="Int. J. Syst. Evol. Microbiol.">
        <title>Panacibacter ginsenosidivorans gen. nov., sp. nov., with ginsenoside converting activity isolated from soil of a ginseng field.</title>
        <authorList>
            <person name="Siddiqi M.Z."/>
            <person name="Muhammad Shafi S."/>
            <person name="Choi K.D."/>
            <person name="Im W.T."/>
        </authorList>
    </citation>
    <scope>NUCLEOTIDE SEQUENCE [LARGE SCALE GENOMIC DNA]</scope>
    <source>
        <strain evidence="2 3">Gsoil1550</strain>
    </source>
</reference>
<dbReference type="InterPro" id="IPR036388">
    <property type="entry name" value="WH-like_DNA-bd_sf"/>
</dbReference>
<evidence type="ECO:0000259" key="1">
    <source>
        <dbReference type="Pfam" id="PF12728"/>
    </source>
</evidence>
<sequence>METLFIPSENDFKRWVREALKEYLEESFSPSSNLVEKEEPLLNRVEIAKLLRVSLVTLTDWMKRGLPCHKQRGRVYFMRSEVLEYIKTTRPNQFKFSKRFSEIKL</sequence>
<dbReference type="InterPro" id="IPR041657">
    <property type="entry name" value="HTH_17"/>
</dbReference>
<accession>A0A5B8VEJ6</accession>
<dbReference type="AlphaFoldDB" id="A0A5B8VEJ6"/>
<dbReference type="Gene3D" id="1.10.10.10">
    <property type="entry name" value="Winged helix-like DNA-binding domain superfamily/Winged helix DNA-binding domain"/>
    <property type="match status" value="1"/>
</dbReference>
<feature type="domain" description="Helix-turn-helix" evidence="1">
    <location>
        <begin position="46"/>
        <end position="88"/>
    </location>
</feature>
<organism evidence="2 3">
    <name type="scientific">Panacibacter ginsenosidivorans</name>
    <dbReference type="NCBI Taxonomy" id="1813871"/>
    <lineage>
        <taxon>Bacteria</taxon>
        <taxon>Pseudomonadati</taxon>
        <taxon>Bacteroidota</taxon>
        <taxon>Chitinophagia</taxon>
        <taxon>Chitinophagales</taxon>
        <taxon>Chitinophagaceae</taxon>
        <taxon>Panacibacter</taxon>
    </lineage>
</organism>
<dbReference type="Pfam" id="PF12728">
    <property type="entry name" value="HTH_17"/>
    <property type="match status" value="1"/>
</dbReference>
<evidence type="ECO:0000313" key="2">
    <source>
        <dbReference type="EMBL" id="QEC69699.1"/>
    </source>
</evidence>
<dbReference type="KEGG" id="pgin:FRZ67_21235"/>
<keyword evidence="3" id="KW-1185">Reference proteome</keyword>
<dbReference type="RefSeq" id="WP_147192575.1">
    <property type="nucleotide sequence ID" value="NZ_CP042435.1"/>
</dbReference>
<dbReference type="InterPro" id="IPR009061">
    <property type="entry name" value="DNA-bd_dom_put_sf"/>
</dbReference>
<dbReference type="EMBL" id="CP042435">
    <property type="protein sequence ID" value="QEC69699.1"/>
    <property type="molecule type" value="Genomic_DNA"/>
</dbReference>
<dbReference type="SUPFAM" id="SSF46955">
    <property type="entry name" value="Putative DNA-binding domain"/>
    <property type="match status" value="1"/>
</dbReference>
<name>A0A5B8VEJ6_9BACT</name>
<dbReference type="OrthoDB" id="1097811at2"/>
<proteinExistence type="predicted"/>
<evidence type="ECO:0000313" key="3">
    <source>
        <dbReference type="Proteomes" id="UP000321533"/>
    </source>
</evidence>
<gene>
    <name evidence="2" type="ORF">FRZ67_21235</name>
</gene>
<protein>
    <submittedName>
        <fullName evidence="2">Helix-turn-helix domain-containing protein</fullName>
    </submittedName>
</protein>
<dbReference type="Proteomes" id="UP000321533">
    <property type="component" value="Chromosome"/>
</dbReference>